<dbReference type="OrthoDB" id="780137at2"/>
<evidence type="ECO:0008006" key="4">
    <source>
        <dbReference type="Google" id="ProtNLM"/>
    </source>
</evidence>
<feature type="region of interest" description="Disordered" evidence="1">
    <location>
        <begin position="471"/>
        <end position="496"/>
    </location>
</feature>
<reference evidence="2 3" key="2">
    <citation type="journal article" date="2011" name="Stand. Genomic Sci.">
        <title>Complete genome sequence of Leadbetterella byssophila type strain (4M15).</title>
        <authorList>
            <person name="Abt B."/>
            <person name="Teshima H."/>
            <person name="Lucas S."/>
            <person name="Lapidus A."/>
            <person name="Del Rio T.G."/>
            <person name="Nolan M."/>
            <person name="Tice H."/>
            <person name="Cheng J.F."/>
            <person name="Pitluck S."/>
            <person name="Liolios K."/>
            <person name="Pagani I."/>
            <person name="Ivanova N."/>
            <person name="Mavromatis K."/>
            <person name="Pati A."/>
            <person name="Tapia R."/>
            <person name="Han C."/>
            <person name="Goodwin L."/>
            <person name="Chen A."/>
            <person name="Palaniappan K."/>
            <person name="Land M."/>
            <person name="Hauser L."/>
            <person name="Chang Y.J."/>
            <person name="Jeffries C.D."/>
            <person name="Rohde M."/>
            <person name="Goker M."/>
            <person name="Tindall B.J."/>
            <person name="Detter J.C."/>
            <person name="Woyke T."/>
            <person name="Bristow J."/>
            <person name="Eisen J.A."/>
            <person name="Markowitz V."/>
            <person name="Hugenholtz P."/>
            <person name="Klenk H.P."/>
            <person name="Kyrpides N.C."/>
        </authorList>
    </citation>
    <scope>NUCLEOTIDE SEQUENCE [LARGE SCALE GENOMIC DNA]</scope>
    <source>
        <strain evidence="3">DSM 17132 / JCM 16389 / KACC 11308 / NBRC 106382 / 4M15</strain>
    </source>
</reference>
<evidence type="ECO:0000313" key="2">
    <source>
        <dbReference type="EMBL" id="ADQ19124.1"/>
    </source>
</evidence>
<dbReference type="EMBL" id="CP002305">
    <property type="protein sequence ID" value="ADQ19124.1"/>
    <property type="molecule type" value="Genomic_DNA"/>
</dbReference>
<evidence type="ECO:0000313" key="3">
    <source>
        <dbReference type="Proteomes" id="UP000007435"/>
    </source>
</evidence>
<dbReference type="STRING" id="649349.Lbys_3476"/>
<dbReference type="HOGENOM" id="CLU_023022_0_0_10"/>
<gene>
    <name evidence="2" type="ordered locus">Lbys_3476</name>
</gene>
<accession>E4RYJ4</accession>
<organism evidence="2 3">
    <name type="scientific">Leadbetterella byssophila (strain DSM 17132 / JCM 16389 / KACC 11308 / NBRC 106382 / 4M15)</name>
    <dbReference type="NCBI Taxonomy" id="649349"/>
    <lineage>
        <taxon>Bacteria</taxon>
        <taxon>Pseudomonadati</taxon>
        <taxon>Bacteroidota</taxon>
        <taxon>Cytophagia</taxon>
        <taxon>Cytophagales</taxon>
        <taxon>Leadbetterellaceae</taxon>
        <taxon>Leadbetterella</taxon>
    </lineage>
</organism>
<feature type="compositionally biased region" description="Basic and acidic residues" evidence="1">
    <location>
        <begin position="471"/>
        <end position="486"/>
    </location>
</feature>
<dbReference type="AlphaFoldDB" id="E4RYJ4"/>
<sequence length="712" mass="81755">MRNLVKKVENQMQGNQWLKVLLVGIAGQLLIGRFLDEESRWTAFLRGIPYLLSLFYFVPLKNSKERALRFLHSYFPQAEYSLDLLEKEEWNVAEQLQVERLEEQLQGQKLPNLLFRDLWKYLLLVAFAWATTIIKIKIENKEDKELITKAAEEKREIAPTFSQLRVKVNPPSYTGISATHSGDGNISTIVGSQVEWTVKMSKTDEVKVYLHNGRGEDLAFIKSGDAFSYKDKVVSTGIYGLKAVWKDSVIWQSDYYKIESIPDHAPKIEPGTKELYQFHSLNDPKDLKLEAKISDDFAVTQVYLVATLARGSGENVKFREVRFPVSNDRFKSKVLSKQLSLTALNFTPGDELYYYWAAIDNKSPQPNFSKSDTYFIVYKDTSAKNQTDIATMAVNILPEYFRSQRQIIIDTEKLIAQRKKLKVADFNATSNEIGFDQKALRIRYGQYLGEEYETNIGGHVEDSDDPLEGFMHKHDSEDEHHHEHIKPAQKAEASTSSDPLAELLEAYVHSHDDAEANTFYEASTRSLLKTAMENMWQSELHLRLYEPEKALPYEYKALEFLKEAQHKARTFIAKTAYDPPPIKEGELRMKGELKKFNDHFKKELSLSEVQLKVLCARAIGYLNVYPQWGNKEKEEIARLSTALSPIMVQAGLDKWKVIRLLQNSLNDTTLSANDLQYLKSSLKELTTGKNVGSTPRKPANKSLEKAFWNHYL</sequence>
<keyword evidence="3" id="KW-1185">Reference proteome</keyword>
<reference key="1">
    <citation type="submission" date="2010-11" db="EMBL/GenBank/DDBJ databases">
        <title>The complete genome of Leadbetterella byssophila DSM 17132.</title>
        <authorList>
            <consortium name="US DOE Joint Genome Institute (JGI-PGF)"/>
            <person name="Lucas S."/>
            <person name="Copeland A."/>
            <person name="Lapidus A."/>
            <person name="Glavina del Rio T."/>
            <person name="Dalin E."/>
            <person name="Tice H."/>
            <person name="Bruce D."/>
            <person name="Goodwin L."/>
            <person name="Pitluck S."/>
            <person name="Kyrpides N."/>
            <person name="Mavromatis K."/>
            <person name="Ivanova N."/>
            <person name="Teshima H."/>
            <person name="Brettin T."/>
            <person name="Detter J.C."/>
            <person name="Han C."/>
            <person name="Tapia R."/>
            <person name="Land M."/>
            <person name="Hauser L."/>
            <person name="Markowitz V."/>
            <person name="Cheng J.-F."/>
            <person name="Hugenholtz P."/>
            <person name="Woyke T."/>
            <person name="Wu D."/>
            <person name="Tindall B."/>
            <person name="Pomrenke H.G."/>
            <person name="Brambilla E."/>
            <person name="Klenk H.-P."/>
            <person name="Eisen J.A."/>
        </authorList>
    </citation>
    <scope>NUCLEOTIDE SEQUENCE [LARGE SCALE GENOMIC DNA]</scope>
    <source>
        <strain>DSM 17132</strain>
    </source>
</reference>
<dbReference type="KEGG" id="lby:Lbys_3476"/>
<protein>
    <recommendedName>
        <fullName evidence="4">DUF4175 domain-containing protein</fullName>
    </recommendedName>
</protein>
<dbReference type="RefSeq" id="WP_013410148.1">
    <property type="nucleotide sequence ID" value="NC_014655.1"/>
</dbReference>
<dbReference type="eggNOG" id="COG0803">
    <property type="taxonomic scope" value="Bacteria"/>
</dbReference>
<dbReference type="Proteomes" id="UP000007435">
    <property type="component" value="Chromosome"/>
</dbReference>
<proteinExistence type="predicted"/>
<evidence type="ECO:0000256" key="1">
    <source>
        <dbReference type="SAM" id="MobiDB-lite"/>
    </source>
</evidence>
<name>E4RYJ4_LEAB4</name>